<feature type="compositionally biased region" description="Polar residues" evidence="1">
    <location>
        <begin position="593"/>
        <end position="603"/>
    </location>
</feature>
<keyword evidence="5" id="KW-1185">Reference proteome</keyword>
<evidence type="ECO:0000256" key="1">
    <source>
        <dbReference type="SAM" id="MobiDB-lite"/>
    </source>
</evidence>
<dbReference type="PROSITE" id="PS50004">
    <property type="entry name" value="C2"/>
    <property type="match status" value="1"/>
</dbReference>
<organism evidence="4 5">
    <name type="scientific">Artemia franciscana</name>
    <name type="common">Brine shrimp</name>
    <name type="synonym">Artemia sanfranciscana</name>
    <dbReference type="NCBI Taxonomy" id="6661"/>
    <lineage>
        <taxon>Eukaryota</taxon>
        <taxon>Metazoa</taxon>
        <taxon>Ecdysozoa</taxon>
        <taxon>Arthropoda</taxon>
        <taxon>Crustacea</taxon>
        <taxon>Branchiopoda</taxon>
        <taxon>Anostraca</taxon>
        <taxon>Artemiidae</taxon>
        <taxon>Artemia</taxon>
    </lineage>
</organism>
<dbReference type="SMART" id="SM00239">
    <property type="entry name" value="C2"/>
    <property type="match status" value="1"/>
</dbReference>
<keyword evidence="2" id="KW-0812">Transmembrane</keyword>
<dbReference type="InterPro" id="IPR039934">
    <property type="entry name" value="C2CD2/C2CD2L"/>
</dbReference>
<dbReference type="SUPFAM" id="SSF49562">
    <property type="entry name" value="C2 domain (Calcium/lipid-binding domain, CaLB)"/>
    <property type="match status" value="1"/>
</dbReference>
<gene>
    <name evidence="4" type="ORF">QYM36_014974</name>
</gene>
<dbReference type="Gene3D" id="2.60.40.150">
    <property type="entry name" value="C2 domain"/>
    <property type="match status" value="1"/>
</dbReference>
<feature type="compositionally biased region" description="Basic and acidic residues" evidence="1">
    <location>
        <begin position="104"/>
        <end position="119"/>
    </location>
</feature>
<sequence>MADRLDDLICAFHPDATAMETLGILLLGWIIFLSFLTLVAKFIYSKVIEVNTSVADTKTETKRPPPIVPIAATHISSEQKAAVLEALKQPSIAAKKLGTRGRSKSRDTSRESSRERETALSDVIAGPDEVSVKWVNDILSWLKTHPKQLEQLREEFRNGLNETAKNCEAETGVLVEVTQVVFPETPNLQNIFVECSPADNVTVTCDVVANFIICVQTRLAQKDRSVLQDFRVKIEPLRARLNVAFTTEDTKCTAKFDGWPEITPKLVLATARETLPKDELQVQDIVLETLTAAVRRSTLNLTMMDYDEFPNFVRPLLPNEPILPVHYDSMMLNATKKDPLISAAPGKKLLVKIIKATALGSGRKNPSHKVSCVVEMDDPPQRHQTAIKEDGVNPTWDEQFLFDLRPTTAEILFEVEERSKNFPEFLGLGIVGIEELLMHPSQIQIIQLQARPYENDPVSGSLTVEFVFVDGNAPLVDRKLHAQQKTGPTGNVFTSKLIFSRNPEAEFSLVNGSDPVTESALRELRQRKNAQDGRTGTPTKSTLIIHSVQKVELSSTCVTAMKAKGEEGPLAVGDVSPTSDVVFSLGLPNVHDSTASSISSAGETNGRGRARYKNRGSFFRQLRDRLSRSKNRSKSMEPGMDQSMSRENSLIRSQSADRANRLLTSSASASELY</sequence>
<name>A0AA88HDW7_ARTSF</name>
<feature type="region of interest" description="Disordered" evidence="1">
    <location>
        <begin position="96"/>
        <end position="120"/>
    </location>
</feature>
<dbReference type="InterPro" id="IPR035892">
    <property type="entry name" value="C2_domain_sf"/>
</dbReference>
<keyword evidence="2" id="KW-1133">Transmembrane helix</keyword>
<evidence type="ECO:0000256" key="2">
    <source>
        <dbReference type="SAM" id="Phobius"/>
    </source>
</evidence>
<dbReference type="EMBL" id="JAVRJZ010000019">
    <property type="protein sequence ID" value="KAK2707133.1"/>
    <property type="molecule type" value="Genomic_DNA"/>
</dbReference>
<dbReference type="InterPro" id="IPR000008">
    <property type="entry name" value="C2_dom"/>
</dbReference>
<reference evidence="4" key="1">
    <citation type="submission" date="2023-07" db="EMBL/GenBank/DDBJ databases">
        <title>Chromosome-level genome assembly of Artemia franciscana.</title>
        <authorList>
            <person name="Jo E."/>
        </authorList>
    </citation>
    <scope>NUCLEOTIDE SEQUENCE</scope>
    <source>
        <tissue evidence="4">Whole body</tissue>
    </source>
</reference>
<dbReference type="PANTHER" id="PTHR21119">
    <property type="entry name" value="C2 DOMAIN-CONTAINING PROTEIN"/>
    <property type="match status" value="1"/>
</dbReference>
<keyword evidence="2" id="KW-0472">Membrane</keyword>
<dbReference type="Pfam" id="PF00168">
    <property type="entry name" value="C2"/>
    <property type="match status" value="1"/>
</dbReference>
<feature type="transmembrane region" description="Helical" evidence="2">
    <location>
        <begin position="21"/>
        <end position="44"/>
    </location>
</feature>
<feature type="compositionally biased region" description="Polar residues" evidence="1">
    <location>
        <begin position="642"/>
        <end position="673"/>
    </location>
</feature>
<dbReference type="Proteomes" id="UP001187531">
    <property type="component" value="Unassembled WGS sequence"/>
</dbReference>
<proteinExistence type="predicted"/>
<feature type="domain" description="C2" evidence="3">
    <location>
        <begin position="317"/>
        <end position="446"/>
    </location>
</feature>
<evidence type="ECO:0000313" key="5">
    <source>
        <dbReference type="Proteomes" id="UP001187531"/>
    </source>
</evidence>
<dbReference type="PANTHER" id="PTHR21119:SF5">
    <property type="entry name" value="C2 DOMAIN-CONTAINING PROTEIN"/>
    <property type="match status" value="1"/>
</dbReference>
<evidence type="ECO:0000313" key="4">
    <source>
        <dbReference type="EMBL" id="KAK2707133.1"/>
    </source>
</evidence>
<dbReference type="AlphaFoldDB" id="A0AA88HDW7"/>
<protein>
    <recommendedName>
        <fullName evidence="3">C2 domain-containing protein</fullName>
    </recommendedName>
</protein>
<accession>A0AA88HDW7</accession>
<comment type="caution">
    <text evidence="4">The sequence shown here is derived from an EMBL/GenBank/DDBJ whole genome shotgun (WGS) entry which is preliminary data.</text>
</comment>
<feature type="region of interest" description="Disordered" evidence="1">
    <location>
        <begin position="593"/>
        <end position="673"/>
    </location>
</feature>
<evidence type="ECO:0000259" key="3">
    <source>
        <dbReference type="PROSITE" id="PS50004"/>
    </source>
</evidence>